<dbReference type="PANTHER" id="PTHR43806">
    <property type="entry name" value="PEPTIDASE S8"/>
    <property type="match status" value="1"/>
</dbReference>
<keyword evidence="3" id="KW-0378">Hydrolase</keyword>
<keyword evidence="2" id="KW-0645">Protease</keyword>
<feature type="region of interest" description="Disordered" evidence="5">
    <location>
        <begin position="255"/>
        <end position="277"/>
    </location>
</feature>
<evidence type="ECO:0000256" key="5">
    <source>
        <dbReference type="SAM" id="MobiDB-lite"/>
    </source>
</evidence>
<comment type="similarity">
    <text evidence="1">Belongs to the peptidase S8 family.</text>
</comment>
<dbReference type="PANTHER" id="PTHR43806:SF11">
    <property type="entry name" value="CEREVISIN-RELATED"/>
    <property type="match status" value="1"/>
</dbReference>
<feature type="domain" description="Peptidase S8/S53" evidence="6">
    <location>
        <begin position="352"/>
        <end position="625"/>
    </location>
</feature>
<dbReference type="InterPro" id="IPR034074">
    <property type="entry name" value="Y4bN_pept_dom"/>
</dbReference>
<dbReference type="InterPro" id="IPR000209">
    <property type="entry name" value="Peptidase_S8/S53_dom"/>
</dbReference>
<accession>A0A1J5SH13</accession>
<dbReference type="EMBL" id="MLJW01000106">
    <property type="protein sequence ID" value="OIQ99453.1"/>
    <property type="molecule type" value="Genomic_DNA"/>
</dbReference>
<dbReference type="CDD" id="cd04847">
    <property type="entry name" value="Peptidases_S8_Subtilisin_like_2"/>
    <property type="match status" value="1"/>
</dbReference>
<dbReference type="Pfam" id="PF00082">
    <property type="entry name" value="Peptidase_S8"/>
    <property type="match status" value="1"/>
</dbReference>
<dbReference type="InterPro" id="IPR050131">
    <property type="entry name" value="Peptidase_S8_subtilisin-like"/>
</dbReference>
<evidence type="ECO:0000313" key="7">
    <source>
        <dbReference type="EMBL" id="OIQ99453.1"/>
    </source>
</evidence>
<evidence type="ECO:0000259" key="6">
    <source>
        <dbReference type="Pfam" id="PF00082"/>
    </source>
</evidence>
<dbReference type="GO" id="GO:0006508">
    <property type="term" value="P:proteolysis"/>
    <property type="evidence" value="ECO:0007669"/>
    <property type="project" value="UniProtKB-KW"/>
</dbReference>
<evidence type="ECO:0000256" key="2">
    <source>
        <dbReference type="ARBA" id="ARBA00022670"/>
    </source>
</evidence>
<evidence type="ECO:0000256" key="3">
    <source>
        <dbReference type="ARBA" id="ARBA00022801"/>
    </source>
</evidence>
<evidence type="ECO:0000256" key="1">
    <source>
        <dbReference type="ARBA" id="ARBA00011073"/>
    </source>
</evidence>
<dbReference type="InterPro" id="IPR036852">
    <property type="entry name" value="Peptidase_S8/S53_dom_sf"/>
</dbReference>
<name>A0A1J5SH13_9ZZZZ</name>
<evidence type="ECO:0000256" key="4">
    <source>
        <dbReference type="ARBA" id="ARBA00022825"/>
    </source>
</evidence>
<organism evidence="7">
    <name type="scientific">mine drainage metagenome</name>
    <dbReference type="NCBI Taxonomy" id="410659"/>
    <lineage>
        <taxon>unclassified sequences</taxon>
        <taxon>metagenomes</taxon>
        <taxon>ecological metagenomes</taxon>
    </lineage>
</organism>
<proteinExistence type="inferred from homology"/>
<dbReference type="Gene3D" id="3.40.50.200">
    <property type="entry name" value="Peptidase S8/S53 domain"/>
    <property type="match status" value="1"/>
</dbReference>
<protein>
    <submittedName>
        <fullName evidence="7">Subtilase family protein</fullName>
    </submittedName>
</protein>
<dbReference type="AlphaFoldDB" id="A0A1J5SH13"/>
<gene>
    <name evidence="7" type="ORF">GALL_185500</name>
</gene>
<sequence>MKNNPIQIVINSSDYVTPQEVNAGGSNHDFYEGEDDAFWAHKQKLVKQLSSIKTSLARSGYSSGAYVRVTLREDALAKSHRPTSALFKHQTITMVGAGALGELYFEVTPSQIDWLATRVEEAEPTTNLKEVVNKKSGEVKLVANPSRLRSEVGAVDELVLPTSSEKRSFDVNSAIEWLSQPVTGGAYFVELFAFPVGRDEMASASSVQQALITSFSEGLRTLDDSIEVGFVSRSGRYNSRMMSIRICNGGVFSWPKGRQNSSTSGERNNQRGKFSPEKNRHQSLLAFLDQHPLVRRIHLPPVIEKSADPISAAIGNIGIPPSKTPGSTYPMIGVIDGGVSDFLNTWKIGSWDNLATVHKSLSHGTFIAGLMCGGRSFGNSSDVARELDGCGIFDISIFPDDVSGVFESYYPNGAPDFFDEIENAVSKAVGDHGIRVFNLSINLMTPVAEDDYSPWAERLDEIARLHQVIFVVSAGNLRGKHRPTMPNNPAGILSTIASFPYDDTILQPAESVSALSVGALNVPNVIPHVSETPTNYTRRGPGLRVGVKPDLAHFGGSVPTTQTQHHGLISIDPSGQQVTGMGTSYAAPLVAKSLAALASSIQGSVSKETLTALLIHHAAIPKPLSHNSLSSVARQFVGFGVPSSSDDMLLTEDNAISLVFNGVLTHRKELNFEFTWPQCLVEQSTGKCRGYAWMTLVYSPPLNRAYGAEFVRVNLDAHLQQLQTKGGWKGQLQQAYMPKNTNTPAFEQELIAQGLKWWPVKQYRKKSARGVGKSSNWRVQINALSRDGEKIPKEGVPFSVVLTISDPVQNEAVFGQFRQWLLANSVNCADIRTAARILPRS</sequence>
<dbReference type="SUPFAM" id="SSF52743">
    <property type="entry name" value="Subtilisin-like"/>
    <property type="match status" value="1"/>
</dbReference>
<feature type="compositionally biased region" description="Polar residues" evidence="5">
    <location>
        <begin position="258"/>
        <end position="267"/>
    </location>
</feature>
<comment type="caution">
    <text evidence="7">The sequence shown here is derived from an EMBL/GenBank/DDBJ whole genome shotgun (WGS) entry which is preliminary data.</text>
</comment>
<dbReference type="GO" id="GO:0004252">
    <property type="term" value="F:serine-type endopeptidase activity"/>
    <property type="evidence" value="ECO:0007669"/>
    <property type="project" value="InterPro"/>
</dbReference>
<keyword evidence="4" id="KW-0720">Serine protease</keyword>
<reference evidence="7" key="1">
    <citation type="submission" date="2016-10" db="EMBL/GenBank/DDBJ databases">
        <title>Sequence of Gallionella enrichment culture.</title>
        <authorList>
            <person name="Poehlein A."/>
            <person name="Muehling M."/>
            <person name="Daniel R."/>
        </authorList>
    </citation>
    <scope>NUCLEOTIDE SEQUENCE</scope>
</reference>